<proteinExistence type="predicted"/>
<evidence type="ECO:0000256" key="1">
    <source>
        <dbReference type="SAM" id="MobiDB-lite"/>
    </source>
</evidence>
<sequence>MARANENAVAGVKARNGAKKTGSNQRTGQRDTAVRPVLASALTAVLDSQGMVVGVLAGRAAARAFLREARL</sequence>
<organism evidence="2 3">
    <name type="scientific">Methylobacterium radiotolerans (strain ATCC 27329 / DSM 1819 / JCM 2831 / NBRC 15690 / NCIMB 10815 / 0-1)</name>
    <dbReference type="NCBI Taxonomy" id="426355"/>
    <lineage>
        <taxon>Bacteria</taxon>
        <taxon>Pseudomonadati</taxon>
        <taxon>Pseudomonadota</taxon>
        <taxon>Alphaproteobacteria</taxon>
        <taxon>Hyphomicrobiales</taxon>
        <taxon>Methylobacteriaceae</taxon>
        <taxon>Methylobacterium</taxon>
    </lineage>
</organism>
<dbReference type="RefSeq" id="WP_012322065.1">
    <property type="nucleotide sequence ID" value="NC_010505.1"/>
</dbReference>
<evidence type="ECO:0000313" key="3">
    <source>
        <dbReference type="Proteomes" id="UP000006589"/>
    </source>
</evidence>
<dbReference type="STRING" id="426355.Mrad2831_5164"/>
<protein>
    <submittedName>
        <fullName evidence="2">Uncharacterized protein</fullName>
    </submittedName>
</protein>
<dbReference type="HOGENOM" id="CLU_202518_0_0_5"/>
<dbReference type="EMBL" id="CP001001">
    <property type="protein sequence ID" value="ACB27121.1"/>
    <property type="molecule type" value="Genomic_DNA"/>
</dbReference>
<feature type="region of interest" description="Disordered" evidence="1">
    <location>
        <begin position="1"/>
        <end position="33"/>
    </location>
</feature>
<dbReference type="GeneID" id="6141234"/>
<dbReference type="AlphaFoldDB" id="B1LW58"/>
<name>B1LW58_METRJ</name>
<evidence type="ECO:0000313" key="2">
    <source>
        <dbReference type="EMBL" id="ACB27121.1"/>
    </source>
</evidence>
<accession>B1LW58</accession>
<gene>
    <name evidence="2" type="ordered locus">Mrad2831_5164</name>
</gene>
<reference evidence="2 3" key="1">
    <citation type="submission" date="2008-03" db="EMBL/GenBank/DDBJ databases">
        <title>Complete sequence of chromosome of Methylobacterium radiotolerans JCM 2831.</title>
        <authorList>
            <consortium name="US DOE Joint Genome Institute"/>
            <person name="Copeland A."/>
            <person name="Lucas S."/>
            <person name="Lapidus A."/>
            <person name="Glavina del Rio T."/>
            <person name="Dalin E."/>
            <person name="Tice H."/>
            <person name="Bruce D."/>
            <person name="Goodwin L."/>
            <person name="Pitluck S."/>
            <person name="Kiss H."/>
            <person name="Brettin T."/>
            <person name="Detter J.C."/>
            <person name="Han C."/>
            <person name="Kuske C.R."/>
            <person name="Schmutz J."/>
            <person name="Larimer F."/>
            <person name="Land M."/>
            <person name="Hauser L."/>
            <person name="Kyrpides N."/>
            <person name="Mikhailova N."/>
            <person name="Marx C.J."/>
            <person name="Richardson P."/>
        </authorList>
    </citation>
    <scope>NUCLEOTIDE SEQUENCE [LARGE SCALE GENOMIC DNA]</scope>
    <source>
        <strain evidence="3">ATCC 27329 / DSM 1819 / JCM 2831 / NBRC 15690 / NCIMB 10815 / 0-1</strain>
    </source>
</reference>
<dbReference type="Proteomes" id="UP000006589">
    <property type="component" value="Chromosome"/>
</dbReference>
<dbReference type="KEGG" id="mrd:Mrad2831_5164"/>